<sequence length="958" mass="108404">MKKLMGLRRWQTELTNYYEQGLLQTIAVQNAFGSTQHITVHVKAQAYRGLSLWTLSNAYEGIWNDLWEGLALNCSLIRGVNNYSDQVKLDWESLVYAIPFGNTLADLVHASMGAFGSIDVKHNQKPLALEQYYLSYYKHIVPSIWANKSLSYMYTMISPLATTVSPQKWRGANMTYFGGNPMCLSNRPVPYVQDQFGFYDSCASQTESRMALSRHSMLFALWTIRHSSHPPPIKKLCQQTTSDEGYHECLEIFTNLTGVLNLLDKDDYSNPYTIEMENAMNTLNLTMIQFALNASTPIFLTQSVVAMYDPWSFFGWAMVYDWLQGDREVFRFESDQGTFVLITQFTEPTPFPANPLELPQQACTYVWIVLVYSSVLLSLVAFVVLVVSILSRCQECGHDLILFHRVASIVWVGRPFLALRGFAALILLSTSPLTFMSENGMSKFVFEPRGAIEIMVIVSEATWITYVMVDLLLPVTKGSAATYAPVSAAMAWLITFFTEFASPFEATASIDQSCYVTQLGLSATCTGGTVQIGSPQRLMLLCLVQLSCVLVSLLVVCLWTTAPPPTDNNRNVYLPAAARHFLSSTSIAQWYTNATIGLMSGIIPLQKATFFHVNLWQLVHLNEEAPTKQFAWPVPYIPKQRVKSMGFAFLGILYVLFSVGGSITFIFVSETAMANDFWWASFNSSGHQTFLATLFTNELQVSGVTRDLDLTSLQYADNTNLYNTTDTTFRVPMLYATMIQDEVNTLTNVIQSLRQMDGCQVPWIASHFCYVDFNRSWEMAISTYRQQQCAFYDVNNGAVYLESYLRNIVWEEYEYCWHISIETAVFSYLQTTIQGQQWIQSTMDSTFTVSDEIKYWNGNGITKFITQWQNYKALGLLESFSIQNAFGMLYPITLKYSNGSMHTNMQTSYKMQWPLASQLWAVVSNSSVMSGASLVRQSPRFAFGNMTMFEALVDNQTL</sequence>
<protein>
    <submittedName>
        <fullName evidence="2">Uncharacterized protein</fullName>
    </submittedName>
</protein>
<organism evidence="2 3">
    <name type="scientific">Thraustotheca clavata</name>
    <dbReference type="NCBI Taxonomy" id="74557"/>
    <lineage>
        <taxon>Eukaryota</taxon>
        <taxon>Sar</taxon>
        <taxon>Stramenopiles</taxon>
        <taxon>Oomycota</taxon>
        <taxon>Saprolegniomycetes</taxon>
        <taxon>Saprolegniales</taxon>
        <taxon>Achlyaceae</taxon>
        <taxon>Thraustotheca</taxon>
    </lineage>
</organism>
<evidence type="ECO:0000313" key="2">
    <source>
        <dbReference type="EMBL" id="OQR88589.1"/>
    </source>
</evidence>
<feature type="transmembrane region" description="Helical" evidence="1">
    <location>
        <begin position="647"/>
        <end position="668"/>
    </location>
</feature>
<dbReference type="EMBL" id="JNBS01003115">
    <property type="protein sequence ID" value="OQR88589.1"/>
    <property type="molecule type" value="Genomic_DNA"/>
</dbReference>
<proteinExistence type="predicted"/>
<feature type="transmembrane region" description="Helical" evidence="1">
    <location>
        <begin position="480"/>
        <end position="498"/>
    </location>
</feature>
<name>A0A1V9YS04_9STRA</name>
<keyword evidence="1" id="KW-1133">Transmembrane helix</keyword>
<dbReference type="AlphaFoldDB" id="A0A1V9YS04"/>
<gene>
    <name evidence="2" type="ORF">THRCLA_10225</name>
</gene>
<feature type="transmembrane region" description="Helical" evidence="1">
    <location>
        <begin position="402"/>
        <end position="430"/>
    </location>
</feature>
<feature type="transmembrane region" description="Helical" evidence="1">
    <location>
        <begin position="538"/>
        <end position="560"/>
    </location>
</feature>
<accession>A0A1V9YS04</accession>
<dbReference type="OrthoDB" id="79622at2759"/>
<comment type="caution">
    <text evidence="2">The sequence shown here is derived from an EMBL/GenBank/DDBJ whole genome shotgun (WGS) entry which is preliminary data.</text>
</comment>
<dbReference type="Proteomes" id="UP000243217">
    <property type="component" value="Unassembled WGS sequence"/>
</dbReference>
<keyword evidence="1" id="KW-0472">Membrane</keyword>
<evidence type="ECO:0000256" key="1">
    <source>
        <dbReference type="SAM" id="Phobius"/>
    </source>
</evidence>
<keyword evidence="3" id="KW-1185">Reference proteome</keyword>
<keyword evidence="1" id="KW-0812">Transmembrane</keyword>
<reference evidence="2 3" key="1">
    <citation type="journal article" date="2014" name="Genome Biol. Evol.">
        <title>The secreted proteins of Achlya hypogyna and Thraustotheca clavata identify the ancestral oomycete secretome and reveal gene acquisitions by horizontal gene transfer.</title>
        <authorList>
            <person name="Misner I."/>
            <person name="Blouin N."/>
            <person name="Leonard G."/>
            <person name="Richards T.A."/>
            <person name="Lane C.E."/>
        </authorList>
    </citation>
    <scope>NUCLEOTIDE SEQUENCE [LARGE SCALE GENOMIC DNA]</scope>
    <source>
        <strain evidence="2 3">ATCC 34112</strain>
    </source>
</reference>
<feature type="transmembrane region" description="Helical" evidence="1">
    <location>
        <begin position="365"/>
        <end position="390"/>
    </location>
</feature>
<evidence type="ECO:0000313" key="3">
    <source>
        <dbReference type="Proteomes" id="UP000243217"/>
    </source>
</evidence>
<feature type="transmembrane region" description="Helical" evidence="1">
    <location>
        <begin position="450"/>
        <end position="473"/>
    </location>
</feature>